<proteinExistence type="predicted"/>
<name>A0A1M6K2L0_9CLOT</name>
<dbReference type="STRING" id="1121302.SAMN02745163_02081"/>
<gene>
    <name evidence="1" type="ORF">SAMN02745163_02081</name>
</gene>
<keyword evidence="2" id="KW-1185">Reference proteome</keyword>
<evidence type="ECO:0000313" key="2">
    <source>
        <dbReference type="Proteomes" id="UP000184310"/>
    </source>
</evidence>
<dbReference type="OrthoDB" id="1913106at2"/>
<dbReference type="Proteomes" id="UP000184310">
    <property type="component" value="Unassembled WGS sequence"/>
</dbReference>
<sequence length="104" mass="12465">MSNTPYEEEYTAEVNLFNSITRRFESLQENDIVTAYNLMKDSLQAYNRWSKIRCDVRKDLTRGQGAELKDRLEEMVKYLKEVHVVSRMVWKSAREDFINHKEDL</sequence>
<dbReference type="EMBL" id="FQZB01000009">
    <property type="protein sequence ID" value="SHJ53211.1"/>
    <property type="molecule type" value="Genomic_DNA"/>
</dbReference>
<dbReference type="AlphaFoldDB" id="A0A1M6K2L0"/>
<protein>
    <submittedName>
        <fullName evidence="1">Uncharacterized protein</fullName>
    </submittedName>
</protein>
<organism evidence="1 2">
    <name type="scientific">Clostridium cavendishii DSM 21758</name>
    <dbReference type="NCBI Taxonomy" id="1121302"/>
    <lineage>
        <taxon>Bacteria</taxon>
        <taxon>Bacillati</taxon>
        <taxon>Bacillota</taxon>
        <taxon>Clostridia</taxon>
        <taxon>Eubacteriales</taxon>
        <taxon>Clostridiaceae</taxon>
        <taxon>Clostridium</taxon>
    </lineage>
</organism>
<accession>A0A1M6K2L0</accession>
<dbReference type="RefSeq" id="WP_072986852.1">
    <property type="nucleotide sequence ID" value="NZ_FQZB01000009.1"/>
</dbReference>
<evidence type="ECO:0000313" key="1">
    <source>
        <dbReference type="EMBL" id="SHJ53211.1"/>
    </source>
</evidence>
<reference evidence="1 2" key="1">
    <citation type="submission" date="2016-11" db="EMBL/GenBank/DDBJ databases">
        <authorList>
            <person name="Jaros S."/>
            <person name="Januszkiewicz K."/>
            <person name="Wedrychowicz H."/>
        </authorList>
    </citation>
    <scope>NUCLEOTIDE SEQUENCE [LARGE SCALE GENOMIC DNA]</scope>
    <source>
        <strain evidence="1 2">DSM 21758</strain>
    </source>
</reference>